<evidence type="ECO:0000256" key="3">
    <source>
        <dbReference type="ARBA" id="ARBA00021310"/>
    </source>
</evidence>
<keyword evidence="5 8" id="KW-0233">DNA recombination</keyword>
<evidence type="ECO:0000259" key="9">
    <source>
        <dbReference type="Pfam" id="PF11967"/>
    </source>
</evidence>
<dbReference type="GO" id="GO:0006302">
    <property type="term" value="P:double-strand break repair"/>
    <property type="evidence" value="ECO:0007669"/>
    <property type="project" value="TreeGrafter"/>
</dbReference>
<dbReference type="RefSeq" id="WP_318954511.1">
    <property type="nucleotide sequence ID" value="NZ_CP137555.1"/>
</dbReference>
<organism evidence="10 11">
    <name type="scientific">Microbulbifer pacificus</name>
    <dbReference type="NCBI Taxonomy" id="407164"/>
    <lineage>
        <taxon>Bacteria</taxon>
        <taxon>Pseudomonadati</taxon>
        <taxon>Pseudomonadota</taxon>
        <taxon>Gammaproteobacteria</taxon>
        <taxon>Cellvibrionales</taxon>
        <taxon>Microbulbiferaceae</taxon>
        <taxon>Microbulbifer</taxon>
    </lineage>
</organism>
<feature type="domain" description="DNA replication/recombination mediator RecO N-terminal" evidence="9">
    <location>
        <begin position="7"/>
        <end position="75"/>
    </location>
</feature>
<dbReference type="PANTHER" id="PTHR33991">
    <property type="entry name" value="DNA REPAIR PROTEIN RECO"/>
    <property type="match status" value="1"/>
</dbReference>
<dbReference type="Gene3D" id="1.20.1440.120">
    <property type="entry name" value="Recombination protein O, C-terminal domain"/>
    <property type="match status" value="1"/>
</dbReference>
<dbReference type="SUPFAM" id="SSF57863">
    <property type="entry name" value="ArfGap/RecO-like zinc finger"/>
    <property type="match status" value="1"/>
</dbReference>
<dbReference type="SUPFAM" id="SSF50249">
    <property type="entry name" value="Nucleic acid-binding proteins"/>
    <property type="match status" value="1"/>
</dbReference>
<evidence type="ECO:0000256" key="4">
    <source>
        <dbReference type="ARBA" id="ARBA00022763"/>
    </source>
</evidence>
<evidence type="ECO:0000256" key="2">
    <source>
        <dbReference type="ARBA" id="ARBA00007452"/>
    </source>
</evidence>
<evidence type="ECO:0000313" key="10">
    <source>
        <dbReference type="EMBL" id="WOX06051.1"/>
    </source>
</evidence>
<name>A0AAU0N2A5_9GAMM</name>
<dbReference type="InterPro" id="IPR003717">
    <property type="entry name" value="RecO"/>
</dbReference>
<keyword evidence="11" id="KW-1185">Reference proteome</keyword>
<sequence>MQQLPPQPAYILHSRPFRDTSLILELLTPDYGRIACIAKGARRDKQRRQRALQPFAPLLVTLMGRHDLKTLGPVESAGQSLWLKGRAVYAGLYANELLVRLLPEGDAQLSVFAAYQQLLAQLAALTGEEQGIGGAVLELPLRRFELQLLQALGSCPELDFSPLGNEPIRADGFYRLTAEEGFMPVHLPAGAAMRAGDFSGAHLLAVKSLTLAIEETFVESGSGESCGAEVLAAAKRLCRQILSPLLGNRPLKSRELFRQVYGTQ</sequence>
<dbReference type="InterPro" id="IPR022572">
    <property type="entry name" value="DNA_rep/recomb_RecO_N"/>
</dbReference>
<keyword evidence="6 8" id="KW-0234">DNA repair</keyword>
<comment type="similarity">
    <text evidence="2 8">Belongs to the RecO family.</text>
</comment>
<dbReference type="PANTHER" id="PTHR33991:SF1">
    <property type="entry name" value="DNA REPAIR PROTEIN RECO"/>
    <property type="match status" value="1"/>
</dbReference>
<dbReference type="Proteomes" id="UP001302477">
    <property type="component" value="Chromosome"/>
</dbReference>
<gene>
    <name evidence="8 10" type="primary">recO</name>
    <name evidence="10" type="ORF">R5R33_02615</name>
</gene>
<reference evidence="10 11" key="1">
    <citation type="submission" date="2023-10" db="EMBL/GenBank/DDBJ databases">
        <title>Description of Microbulbifer bruguierae sp. nov., isolated from the sediments of mangrove plant Bruguiera sexangula and comparative genomic analyses of the genus Microbulbifer.</title>
        <authorList>
            <person name="Long M."/>
        </authorList>
    </citation>
    <scope>NUCLEOTIDE SEQUENCE [LARGE SCALE GENOMIC DNA]</scope>
    <source>
        <strain evidence="10 11">SPO729</strain>
    </source>
</reference>
<evidence type="ECO:0000256" key="8">
    <source>
        <dbReference type="HAMAP-Rule" id="MF_00201"/>
    </source>
</evidence>
<dbReference type="Gene3D" id="2.40.50.140">
    <property type="entry name" value="Nucleic acid-binding proteins"/>
    <property type="match status" value="1"/>
</dbReference>
<evidence type="ECO:0000313" key="11">
    <source>
        <dbReference type="Proteomes" id="UP001302477"/>
    </source>
</evidence>
<comment type="function">
    <text evidence="1 8">Involved in DNA repair and RecF pathway recombination.</text>
</comment>
<dbReference type="NCBIfam" id="TIGR00613">
    <property type="entry name" value="reco"/>
    <property type="match status" value="1"/>
</dbReference>
<keyword evidence="4 8" id="KW-0227">DNA damage</keyword>
<dbReference type="GO" id="GO:0043590">
    <property type="term" value="C:bacterial nucleoid"/>
    <property type="evidence" value="ECO:0007669"/>
    <property type="project" value="TreeGrafter"/>
</dbReference>
<dbReference type="GO" id="GO:0006310">
    <property type="term" value="P:DNA recombination"/>
    <property type="evidence" value="ECO:0007669"/>
    <property type="project" value="UniProtKB-UniRule"/>
</dbReference>
<dbReference type="Pfam" id="PF02565">
    <property type="entry name" value="RecO_C"/>
    <property type="match status" value="1"/>
</dbReference>
<evidence type="ECO:0000256" key="5">
    <source>
        <dbReference type="ARBA" id="ARBA00023172"/>
    </source>
</evidence>
<dbReference type="InterPro" id="IPR042242">
    <property type="entry name" value="RecO_C"/>
</dbReference>
<dbReference type="KEGG" id="mpaf:R5R33_02615"/>
<dbReference type="EMBL" id="CP137555">
    <property type="protein sequence ID" value="WOX06051.1"/>
    <property type="molecule type" value="Genomic_DNA"/>
</dbReference>
<proteinExistence type="inferred from homology"/>
<protein>
    <recommendedName>
        <fullName evidence="3 8">DNA repair protein RecO</fullName>
    </recommendedName>
    <alternativeName>
        <fullName evidence="7 8">Recombination protein O</fullName>
    </alternativeName>
</protein>
<evidence type="ECO:0000256" key="6">
    <source>
        <dbReference type="ARBA" id="ARBA00023204"/>
    </source>
</evidence>
<evidence type="ECO:0000256" key="7">
    <source>
        <dbReference type="ARBA" id="ARBA00033409"/>
    </source>
</evidence>
<dbReference type="Pfam" id="PF11967">
    <property type="entry name" value="RecO_N"/>
    <property type="match status" value="1"/>
</dbReference>
<accession>A0AAU0N2A5</accession>
<dbReference type="InterPro" id="IPR037278">
    <property type="entry name" value="ARFGAP/RecO"/>
</dbReference>
<evidence type="ECO:0000256" key="1">
    <source>
        <dbReference type="ARBA" id="ARBA00003065"/>
    </source>
</evidence>
<dbReference type="AlphaFoldDB" id="A0AAU0N2A5"/>
<dbReference type="HAMAP" id="MF_00201">
    <property type="entry name" value="RecO"/>
    <property type="match status" value="1"/>
</dbReference>
<dbReference type="InterPro" id="IPR012340">
    <property type="entry name" value="NA-bd_OB-fold"/>
</dbReference>